<reference evidence="1 2" key="1">
    <citation type="submission" date="2023-01" db="EMBL/GenBank/DDBJ databases">
        <title>Novel species of the genus Vogesella isolated from rivers.</title>
        <authorList>
            <person name="Lu H."/>
        </authorList>
    </citation>
    <scope>NUCLEOTIDE SEQUENCE [LARGE SCALE GENOMIC DNA]</scope>
    <source>
        <strain evidence="1 2">DC21W</strain>
    </source>
</reference>
<organism evidence="1 2">
    <name type="scientific">Vogesella aquatica</name>
    <dbReference type="NCBI Taxonomy" id="2984206"/>
    <lineage>
        <taxon>Bacteria</taxon>
        <taxon>Pseudomonadati</taxon>
        <taxon>Pseudomonadota</taxon>
        <taxon>Betaproteobacteria</taxon>
        <taxon>Neisseriales</taxon>
        <taxon>Chromobacteriaceae</taxon>
        <taxon>Vogesella</taxon>
    </lineage>
</organism>
<comment type="caution">
    <text evidence="1">The sequence shown here is derived from an EMBL/GenBank/DDBJ whole genome shotgun (WGS) entry which is preliminary data.</text>
</comment>
<evidence type="ECO:0000313" key="2">
    <source>
        <dbReference type="Proteomes" id="UP001219956"/>
    </source>
</evidence>
<name>A0ABT5IV02_9NEIS</name>
<dbReference type="RefSeq" id="WP_272750463.1">
    <property type="nucleotide sequence ID" value="NZ_JAQQLF010000002.1"/>
</dbReference>
<sequence>MNTAQNYFVETVKPTVDEFLNDPFSVRRARLAAIVLYHLVDYVQLQWPGSSIGSISDKVVVRCPDFVLIRDVCNASKHNLLTKKTKQPRQLDSASQVLANSYDGLFHAPFGYGHFAEASYVWVQLNDGSWRNFVDIVRCVSDFFDQFDFSSELK</sequence>
<evidence type="ECO:0000313" key="1">
    <source>
        <dbReference type="EMBL" id="MDC7716013.1"/>
    </source>
</evidence>
<dbReference type="EMBL" id="JAQQLF010000002">
    <property type="protein sequence ID" value="MDC7716013.1"/>
    <property type="molecule type" value="Genomic_DNA"/>
</dbReference>
<gene>
    <name evidence="1" type="ORF">PQU95_02090</name>
</gene>
<dbReference type="Proteomes" id="UP001219956">
    <property type="component" value="Unassembled WGS sequence"/>
</dbReference>
<protein>
    <submittedName>
        <fullName evidence="1">Uncharacterized protein</fullName>
    </submittedName>
</protein>
<keyword evidence="2" id="KW-1185">Reference proteome</keyword>
<accession>A0ABT5IV02</accession>
<proteinExistence type="predicted"/>